<dbReference type="HOGENOM" id="CLU_675854_0_0_6"/>
<dbReference type="OrthoDB" id="5406083at2"/>
<dbReference type="AlphaFoldDB" id="Q1N502"/>
<gene>
    <name evidence="2" type="ORF">RED65_00910</name>
</gene>
<organism evidence="2 3">
    <name type="scientific">Bermanella marisrubri</name>
    <dbReference type="NCBI Taxonomy" id="207949"/>
    <lineage>
        <taxon>Bacteria</taxon>
        <taxon>Pseudomonadati</taxon>
        <taxon>Pseudomonadota</taxon>
        <taxon>Gammaproteobacteria</taxon>
        <taxon>Oceanospirillales</taxon>
        <taxon>Oceanospirillaceae</taxon>
        <taxon>Bermanella</taxon>
    </lineage>
</organism>
<accession>Q1N502</accession>
<name>Q1N502_9GAMM</name>
<comment type="caution">
    <text evidence="2">The sequence shown here is derived from an EMBL/GenBank/DDBJ whole genome shotgun (WGS) entry which is preliminary data.</text>
</comment>
<feature type="region of interest" description="Disordered" evidence="1">
    <location>
        <begin position="118"/>
        <end position="147"/>
    </location>
</feature>
<reference evidence="2 3" key="1">
    <citation type="submission" date="2006-03" db="EMBL/GenBank/DDBJ databases">
        <authorList>
            <person name="Pinhassi J."/>
            <person name="Pedros-Alio C."/>
            <person name="Ferriera S."/>
            <person name="Johnson J."/>
            <person name="Kravitz S."/>
            <person name="Halpern A."/>
            <person name="Remington K."/>
            <person name="Beeson K."/>
            <person name="Tran B."/>
            <person name="Rogers Y.-H."/>
            <person name="Friedman R."/>
            <person name="Venter J.C."/>
        </authorList>
    </citation>
    <scope>NUCLEOTIDE SEQUENCE [LARGE SCALE GENOMIC DNA]</scope>
    <source>
        <strain evidence="2 3">RED65</strain>
    </source>
</reference>
<feature type="compositionally biased region" description="Low complexity" evidence="1">
    <location>
        <begin position="135"/>
        <end position="144"/>
    </location>
</feature>
<dbReference type="EMBL" id="AAQH01000002">
    <property type="protein sequence ID" value="EAT13276.1"/>
    <property type="molecule type" value="Genomic_DNA"/>
</dbReference>
<evidence type="ECO:0000313" key="2">
    <source>
        <dbReference type="EMBL" id="EAT13276.1"/>
    </source>
</evidence>
<dbReference type="Proteomes" id="UP000004263">
    <property type="component" value="Unassembled WGS sequence"/>
</dbReference>
<proteinExistence type="predicted"/>
<keyword evidence="3" id="KW-1185">Reference proteome</keyword>
<evidence type="ECO:0000256" key="1">
    <source>
        <dbReference type="SAM" id="MobiDB-lite"/>
    </source>
</evidence>
<protein>
    <submittedName>
        <fullName evidence="2">Uncharacterized protein</fullName>
    </submittedName>
</protein>
<dbReference type="STRING" id="207949.RED65_00910"/>
<dbReference type="RefSeq" id="WP_007017660.1">
    <property type="nucleotide sequence ID" value="NZ_CH724114.1"/>
</dbReference>
<sequence>MLELKYSHELTWGDLKYLETPRDALRTIERVHGSKFTLEFIRNAHRHSLPKFGTHKVHNGYNTIQRSLENGNAFLVNRQTQSPILRTLELKEGGQEVEWTLRSHVNDMLRNTLRTVIDRVEKPKPMGVHRQAPSQGNQQNNDNQPPEREKHRILLDLKGQNGRPLPDKHNVTIFVENTTQSKRACKQLNDVIHNPFSKRFITEKGDAFKVYVIPSALQPVVDDLKINGNVSQSESEGLISALSETGQETDTDGSILHHFKYEVPVPLNLKLEAWYSNENEISASDVYILLHDDSDWTQVVYLAKDRKQVLVKDGLTNIIEFQGLPEKGKFTLIKQHQNKHASPITIFSGSSYKDITKDVKPKEWSVGNKIENEDKTASETISNDWDSWLESSWG</sequence>
<evidence type="ECO:0000313" key="3">
    <source>
        <dbReference type="Proteomes" id="UP000004263"/>
    </source>
</evidence>